<proteinExistence type="predicted"/>
<feature type="compositionally biased region" description="Polar residues" evidence="1">
    <location>
        <begin position="129"/>
        <end position="146"/>
    </location>
</feature>
<reference evidence="3" key="1">
    <citation type="submission" date="2017-04" db="EMBL/GenBank/DDBJ databases">
        <title>Plasmodium gonderi genome.</title>
        <authorList>
            <person name="Arisue N."/>
            <person name="Honma H."/>
            <person name="Kawai S."/>
            <person name="Tougan T."/>
            <person name="Tanabe K."/>
            <person name="Horii T."/>
        </authorList>
    </citation>
    <scope>NUCLEOTIDE SEQUENCE [LARGE SCALE GENOMIC DNA]</scope>
    <source>
        <strain evidence="3">ATCC 30045</strain>
    </source>
</reference>
<evidence type="ECO:0000313" key="3">
    <source>
        <dbReference type="Proteomes" id="UP000195521"/>
    </source>
</evidence>
<dbReference type="AlphaFoldDB" id="A0A1Y1JFN6"/>
<feature type="region of interest" description="Disordered" evidence="1">
    <location>
        <begin position="118"/>
        <end position="157"/>
    </location>
</feature>
<evidence type="ECO:0000313" key="2">
    <source>
        <dbReference type="EMBL" id="GAW80155.1"/>
    </source>
</evidence>
<feature type="region of interest" description="Disordered" evidence="1">
    <location>
        <begin position="514"/>
        <end position="536"/>
    </location>
</feature>
<dbReference type="OrthoDB" id="17317at2759"/>
<feature type="compositionally biased region" description="Basic and acidic residues" evidence="1">
    <location>
        <begin position="286"/>
        <end position="304"/>
    </location>
</feature>
<accession>A0A1Y1JFN6</accession>
<feature type="compositionally biased region" description="Basic residues" evidence="1">
    <location>
        <begin position="516"/>
        <end position="536"/>
    </location>
</feature>
<feature type="region of interest" description="Disordered" evidence="1">
    <location>
        <begin position="87"/>
        <end position="106"/>
    </location>
</feature>
<sequence length="897" mass="105763">MPRLSYFIRKCKGKEGEKINEHEEVEIFSILNEDNCYSSDQFDVDSHVEENWNYSILQDNQKNKNRQVSNFSEKNGSNVRNYLHTLSHDQKEECPNGNGETSTFEKGSFERLSKMCPYEEEPPDKRQDGISNESNNKSNKWISTQRNCKRENSAVSDAKEQLIKNTREETLNNILLSKKSHIFHSIKILTPKTNGKNAYCKTKGKSSDVAANGGKRETMIEGRTVSELKISECAYDADGNDNHINEEFIRKNKKRRTSLNNIYTNFTLYENKVKQIEKKKKKIKGQKGEKEGKEEKEEKGEKGEKGEKEEKYDILFTKHKLLTYIESLKKHVHVSELYNDILGSINYFNKLKVREAYHSLRDIYIKKYANSKDAKIKKFHENVFVSEIFYRYKIMKKIEHIFNIYVKDTWDDFLNYSVISKRVYRNFIFDYLIDLDDVNGTMPFSKYTNPLSGNSNEFLSSFTSQISEEYRNDNSDVEEYVSDEKCSSYCSKEKVEASGETEQEDELKINHDGVKGKKLKKKKNTQKRENKRKHTETKRITNKYIDYGHFHLAYDDEDDNEVYYFVTKKEFNLFKQICSRKFGDEQLLSMEEKEIDDMFAKHEVEDNSDQFQTAEEDDEEKFEEMYEEKREMTRDMKCKAKREAKKRYTRNKKCKDKSKKSLSKSNLTYGDANEVYIGLGRNEEKEKSDMNTVIYFYVNLLIPSNFIYVIAAMIESTLFKSWIPFYSFPFKFGISECKTVKERGIIDKIVYTRIAMPWIIKDRFLLMDIWICEDFKFSKGIFLYASNFPKSSENMKNLVLDTDGCMEIDMTIHAFISPKSIEQTFVKCYVEISPNINLSEIFISFLTKVFIKSCISHFVNACKNFQFNEEYANELHKSDLFYDRLRKAAEECNIYHT</sequence>
<dbReference type="RefSeq" id="XP_028542744.1">
    <property type="nucleotide sequence ID" value="XM_028686943.1"/>
</dbReference>
<protein>
    <submittedName>
        <fullName evidence="2">Uncharacterized protein</fullName>
    </submittedName>
</protein>
<keyword evidence="3" id="KW-1185">Reference proteome</keyword>
<evidence type="ECO:0000256" key="1">
    <source>
        <dbReference type="SAM" id="MobiDB-lite"/>
    </source>
</evidence>
<dbReference type="OMA" id="GHFHLAY"/>
<dbReference type="Proteomes" id="UP000195521">
    <property type="component" value="Unassembled WGS sequence"/>
</dbReference>
<organism evidence="2 3">
    <name type="scientific">Plasmodium gonderi</name>
    <dbReference type="NCBI Taxonomy" id="77519"/>
    <lineage>
        <taxon>Eukaryota</taxon>
        <taxon>Sar</taxon>
        <taxon>Alveolata</taxon>
        <taxon>Apicomplexa</taxon>
        <taxon>Aconoidasida</taxon>
        <taxon>Haemosporida</taxon>
        <taxon>Plasmodiidae</taxon>
        <taxon>Plasmodium</taxon>
        <taxon>Plasmodium (Plasmodium)</taxon>
    </lineage>
</organism>
<dbReference type="GeneID" id="39746868"/>
<dbReference type="EMBL" id="BDQF01000008">
    <property type="protein sequence ID" value="GAW80155.1"/>
    <property type="molecule type" value="Genomic_DNA"/>
</dbReference>
<name>A0A1Y1JFN6_PLAGO</name>
<feature type="compositionally biased region" description="Basic and acidic residues" evidence="1">
    <location>
        <begin position="148"/>
        <end position="157"/>
    </location>
</feature>
<comment type="caution">
    <text evidence="2">The sequence shown here is derived from an EMBL/GenBank/DDBJ whole genome shotgun (WGS) entry which is preliminary data.</text>
</comment>
<feature type="region of interest" description="Disordered" evidence="1">
    <location>
        <begin position="279"/>
        <end position="304"/>
    </location>
</feature>
<gene>
    <name evidence="2" type="ORF">PGO_070700</name>
</gene>